<comment type="similarity">
    <text evidence="1">Belongs to the protein-tyrosine phosphatase family. Non-receptor class subfamily.</text>
</comment>
<evidence type="ECO:0000313" key="4">
    <source>
        <dbReference type="EMBL" id="KAA8571903.1"/>
    </source>
</evidence>
<dbReference type="InterPro" id="IPR029021">
    <property type="entry name" value="Prot-tyrosine_phosphatase-like"/>
</dbReference>
<dbReference type="Pfam" id="PF00782">
    <property type="entry name" value="DSPc"/>
    <property type="match status" value="1"/>
</dbReference>
<proteinExistence type="inferred from homology"/>
<dbReference type="InterPro" id="IPR052449">
    <property type="entry name" value="STYX-Interacting_Phosphatase"/>
</dbReference>
<dbReference type="SUPFAM" id="SSF52799">
    <property type="entry name" value="(Phosphotyrosine protein) phosphatases II"/>
    <property type="match status" value="1"/>
</dbReference>
<dbReference type="PANTHER" id="PTHR46588:SF1">
    <property type="entry name" value="SERINE_THREONINE_TYROSINE-INTERACTING PROTEIN"/>
    <property type="match status" value="1"/>
</dbReference>
<reference evidence="4 5" key="1">
    <citation type="submission" date="2019-06" db="EMBL/GenBank/DDBJ databases">
        <title>Genome Sequence of the Brown Rot Fungal Pathogen Monilinia fructicola.</title>
        <authorList>
            <person name="De Miccolis Angelini R.M."/>
            <person name="Landi L."/>
            <person name="Abate D."/>
            <person name="Pollastro S."/>
            <person name="Romanazzi G."/>
            <person name="Faretra F."/>
        </authorList>
    </citation>
    <scope>NUCLEOTIDE SEQUENCE [LARGE SCALE GENOMIC DNA]</scope>
    <source>
        <strain evidence="4 5">Mfrc123</strain>
    </source>
</reference>
<dbReference type="GO" id="GO:0070372">
    <property type="term" value="P:regulation of ERK1 and ERK2 cascade"/>
    <property type="evidence" value="ECO:0007669"/>
    <property type="project" value="TreeGrafter"/>
</dbReference>
<evidence type="ECO:0000256" key="1">
    <source>
        <dbReference type="ARBA" id="ARBA00009649"/>
    </source>
</evidence>
<evidence type="ECO:0000313" key="5">
    <source>
        <dbReference type="Proteomes" id="UP000322873"/>
    </source>
</evidence>
<evidence type="ECO:0000259" key="3">
    <source>
        <dbReference type="PROSITE" id="PS50056"/>
    </source>
</evidence>
<protein>
    <recommendedName>
        <fullName evidence="3">Tyrosine specific protein phosphatases domain-containing protein</fullName>
    </recommendedName>
</protein>
<feature type="region of interest" description="Disordered" evidence="2">
    <location>
        <begin position="357"/>
        <end position="377"/>
    </location>
</feature>
<dbReference type="GO" id="GO:0062026">
    <property type="term" value="P:negative regulation of SCF-dependent proteasomal ubiquitin-dependent catabolic process"/>
    <property type="evidence" value="ECO:0007669"/>
    <property type="project" value="TreeGrafter"/>
</dbReference>
<dbReference type="InterPro" id="IPR020422">
    <property type="entry name" value="TYR_PHOSPHATASE_DUAL_dom"/>
</dbReference>
<dbReference type="InterPro" id="IPR000340">
    <property type="entry name" value="Dual-sp_phosphatase_cat-dom"/>
</dbReference>
<dbReference type="GO" id="GO:0140096">
    <property type="term" value="F:catalytic activity, acting on a protein"/>
    <property type="evidence" value="ECO:0007669"/>
    <property type="project" value="UniProtKB-ARBA"/>
</dbReference>
<feature type="compositionally biased region" description="Acidic residues" evidence="2">
    <location>
        <begin position="357"/>
        <end position="370"/>
    </location>
</feature>
<dbReference type="GO" id="GO:0005654">
    <property type="term" value="C:nucleoplasm"/>
    <property type="evidence" value="ECO:0007669"/>
    <property type="project" value="TreeGrafter"/>
</dbReference>
<dbReference type="GO" id="GO:0005737">
    <property type="term" value="C:cytoplasm"/>
    <property type="evidence" value="ECO:0007669"/>
    <property type="project" value="TreeGrafter"/>
</dbReference>
<keyword evidence="5" id="KW-1185">Reference proteome</keyword>
<feature type="domain" description="Tyrosine specific protein phosphatases" evidence="3">
    <location>
        <begin position="247"/>
        <end position="321"/>
    </location>
</feature>
<name>A0A5M9JTY0_MONFR</name>
<evidence type="ECO:0000256" key="2">
    <source>
        <dbReference type="SAM" id="MobiDB-lite"/>
    </source>
</evidence>
<dbReference type="PROSITE" id="PS50056">
    <property type="entry name" value="TYR_PHOSPHATASE_2"/>
    <property type="match status" value="1"/>
</dbReference>
<dbReference type="Gene3D" id="3.90.190.10">
    <property type="entry name" value="Protein tyrosine phosphatase superfamily"/>
    <property type="match status" value="1"/>
</dbReference>
<dbReference type="AlphaFoldDB" id="A0A5M9JTY0"/>
<accession>A0A5M9JTY0</accession>
<dbReference type="PANTHER" id="PTHR46588">
    <property type="entry name" value="SERINE/THREONINE/TYROSINE-INTERACTING PROTEIN"/>
    <property type="match status" value="1"/>
</dbReference>
<dbReference type="InterPro" id="IPR000387">
    <property type="entry name" value="Tyr_Pase_dom"/>
</dbReference>
<gene>
    <name evidence="4" type="ORF">EYC84_001854</name>
</gene>
<organism evidence="4 5">
    <name type="scientific">Monilinia fructicola</name>
    <name type="common">Brown rot fungus</name>
    <name type="synonym">Ciboria fructicola</name>
    <dbReference type="NCBI Taxonomy" id="38448"/>
    <lineage>
        <taxon>Eukaryota</taxon>
        <taxon>Fungi</taxon>
        <taxon>Dikarya</taxon>
        <taxon>Ascomycota</taxon>
        <taxon>Pezizomycotina</taxon>
        <taxon>Leotiomycetes</taxon>
        <taxon>Helotiales</taxon>
        <taxon>Sclerotiniaceae</taxon>
        <taxon>Monilinia</taxon>
    </lineage>
</organism>
<dbReference type="EMBL" id="VICG01000005">
    <property type="protein sequence ID" value="KAA8571903.1"/>
    <property type="molecule type" value="Genomic_DNA"/>
</dbReference>
<dbReference type="SMART" id="SM00195">
    <property type="entry name" value="DSPc"/>
    <property type="match status" value="1"/>
</dbReference>
<comment type="caution">
    <text evidence="4">The sequence shown here is derived from an EMBL/GenBank/DDBJ whole genome shotgun (WGS) entry which is preliminary data.</text>
</comment>
<sequence>MGREEREKERKKERTTYPIATFSYLETKTVDQNGSWVLYNAFSTLNFCQQSLPVPRRVGENYSPGTYIPRSPSSSRYTRGTESSMNLKDFRAVEHGTTPTALYSWRPPSPPHIHIPPVLGTSAQIVLSEYRGLGDEQETREILSIITQGQNVSVERSDWKYEMRRRIQAILSFLYLGPSSGARDIETLKREGITMLLVIRDTMTAQARMLSGAKVAQQLGIEDGAVDVSGNMELIAAFPRAIQTINDHLIRVFRHRYPHGIHSLPLTATPKVLLFCESGNERSAAVAVAYLMATYELGLVQAIQYVQNQRFCVAFDDEMKHTLLNYHQLLEARRSVTQNRQADATISLKSKRRLEVEEDDDVDMDQSQQDDLDRFGGRTKFAPFI</sequence>
<dbReference type="CDD" id="cd14498">
    <property type="entry name" value="DSP"/>
    <property type="match status" value="1"/>
</dbReference>
<feature type="compositionally biased region" description="Polar residues" evidence="2">
    <location>
        <begin position="71"/>
        <end position="82"/>
    </location>
</feature>
<dbReference type="Proteomes" id="UP000322873">
    <property type="component" value="Unassembled WGS sequence"/>
</dbReference>
<dbReference type="GO" id="GO:1990444">
    <property type="term" value="F:F-box domain binding"/>
    <property type="evidence" value="ECO:0007669"/>
    <property type="project" value="TreeGrafter"/>
</dbReference>
<feature type="region of interest" description="Disordered" evidence="2">
    <location>
        <begin position="63"/>
        <end position="82"/>
    </location>
</feature>
<dbReference type="VEuPathDB" id="FungiDB:MFRU_076g00170"/>